<proteinExistence type="inferred from homology"/>
<dbReference type="RefSeq" id="WP_112332200.1">
    <property type="nucleotide sequence ID" value="NZ_JADPHD010000005.1"/>
</dbReference>
<name>A0A328UFE2_9FIRM</name>
<comment type="similarity">
    <text evidence="1">Belongs to the MYG1 family.</text>
</comment>
<dbReference type="Pfam" id="PF03690">
    <property type="entry name" value="MYG1_exonuc"/>
    <property type="match status" value="1"/>
</dbReference>
<accession>A0A328UFE2</accession>
<evidence type="ECO:0000313" key="3">
    <source>
        <dbReference type="Proteomes" id="UP000249377"/>
    </source>
</evidence>
<organism evidence="2 3">
    <name type="scientific">Hydrogeniiclostridium mannosilyticum</name>
    <dbReference type="NCBI Taxonomy" id="2764322"/>
    <lineage>
        <taxon>Bacteria</taxon>
        <taxon>Bacillati</taxon>
        <taxon>Bacillota</taxon>
        <taxon>Clostridia</taxon>
        <taxon>Eubacteriales</taxon>
        <taxon>Acutalibacteraceae</taxon>
        <taxon>Hydrogeniiclostridium</taxon>
    </lineage>
</organism>
<dbReference type="PANTHER" id="PTHR11215:SF1">
    <property type="entry name" value="MYG1 EXONUCLEASE"/>
    <property type="match status" value="1"/>
</dbReference>
<comment type="caution">
    <text evidence="2">The sequence shown here is derived from an EMBL/GenBank/DDBJ whole genome shotgun (WGS) entry which is preliminary data.</text>
</comment>
<dbReference type="EMBL" id="QLYR01000002">
    <property type="protein sequence ID" value="RAQ29771.1"/>
    <property type="molecule type" value="Genomic_DNA"/>
</dbReference>
<protein>
    <recommendedName>
        <fullName evidence="4">MYG1 family protein</fullName>
    </recommendedName>
</protein>
<evidence type="ECO:0008006" key="4">
    <source>
        <dbReference type="Google" id="ProtNLM"/>
    </source>
</evidence>
<gene>
    <name evidence="2" type="ORF">DPQ25_05600</name>
</gene>
<dbReference type="Proteomes" id="UP000249377">
    <property type="component" value="Unassembled WGS sequence"/>
</dbReference>
<keyword evidence="3" id="KW-1185">Reference proteome</keyword>
<sequence length="294" mass="32384">MKNPFNVPDYAVTHGAKFHADDVFSGALLRYMNPNIRIDRVLQPPEHFDGLIFDIGRGAYDHHQQDAEVRENGVPYAAFGLLWRAYGAGVLRTGCPEESVSREAAHFDEKFVQPLDLDDNTGCGTPLADVIASFNPAWDAGQSPDACYEEAVQFALTILTKKFSQIFAACRAEKLVRAALAQQKDGIVELPVYCPWKLVLQDSPAEFVVYPSQRGGYSGQTVPYGDGNPRRGENKCDFPLQWAGKGAAELQRLTGLSTLRFCHNSRFLIAADTREDALAACRLAQQLQDTDGNG</sequence>
<dbReference type="AlphaFoldDB" id="A0A328UFE2"/>
<dbReference type="InterPro" id="IPR003226">
    <property type="entry name" value="MYG1_exonuclease"/>
</dbReference>
<dbReference type="PANTHER" id="PTHR11215">
    <property type="entry name" value="METAL DEPENDENT HYDROLASE - RELATED"/>
    <property type="match status" value="1"/>
</dbReference>
<evidence type="ECO:0000313" key="2">
    <source>
        <dbReference type="EMBL" id="RAQ29771.1"/>
    </source>
</evidence>
<evidence type="ECO:0000256" key="1">
    <source>
        <dbReference type="ARBA" id="ARBA00010105"/>
    </source>
</evidence>
<dbReference type="GO" id="GO:0005737">
    <property type="term" value="C:cytoplasm"/>
    <property type="evidence" value="ECO:0007669"/>
    <property type="project" value="TreeGrafter"/>
</dbReference>
<reference evidence="2 3" key="1">
    <citation type="submission" date="2018-06" db="EMBL/GenBank/DDBJ databases">
        <title>Noncontiguous genome sequence of Ruminococcaceae bacterium ASD2818.</title>
        <authorList>
            <person name="Chaplin A.V."/>
            <person name="Sokolova S.R."/>
            <person name="Kochetkova T.O."/>
            <person name="Goltsov A.Y."/>
            <person name="Trofimov D.Y."/>
            <person name="Efimov B.A."/>
        </authorList>
    </citation>
    <scope>NUCLEOTIDE SEQUENCE [LARGE SCALE GENOMIC DNA]</scope>
    <source>
        <strain evidence="2 3">ASD2818</strain>
    </source>
</reference>